<evidence type="ECO:0000313" key="7">
    <source>
        <dbReference type="EMBL" id="QCD84581.1"/>
    </source>
</evidence>
<dbReference type="GO" id="GO:0009097">
    <property type="term" value="P:isoleucine biosynthetic process"/>
    <property type="evidence" value="ECO:0007669"/>
    <property type="project" value="UniProtKB-UniPathway"/>
</dbReference>
<proteinExistence type="inferred from homology"/>
<dbReference type="PROSITE" id="PS51671">
    <property type="entry name" value="ACT"/>
    <property type="match status" value="2"/>
</dbReference>
<dbReference type="AlphaFoldDB" id="A0A4D6L7U6"/>
<dbReference type="GO" id="GO:0005829">
    <property type="term" value="C:cytosol"/>
    <property type="evidence" value="ECO:0007669"/>
    <property type="project" value="TreeGrafter"/>
</dbReference>
<dbReference type="Gene3D" id="3.30.70.1150">
    <property type="entry name" value="ACT-like. Chain A, domain 2"/>
    <property type="match status" value="2"/>
</dbReference>
<dbReference type="InterPro" id="IPR045865">
    <property type="entry name" value="ACT-like_dom_sf"/>
</dbReference>
<keyword evidence="5" id="KW-0100">Branched-chain amino acid biosynthesis</keyword>
<dbReference type="Pfam" id="PF22629">
    <property type="entry name" value="ACT_AHAS_ss"/>
    <property type="match status" value="2"/>
</dbReference>
<comment type="similarity">
    <text evidence="3">Belongs to the acetolactate synthase small subunit family.</text>
</comment>
<dbReference type="UniPathway" id="UPA00049">
    <property type="reaction ID" value="UER00059"/>
</dbReference>
<evidence type="ECO:0000256" key="3">
    <source>
        <dbReference type="ARBA" id="ARBA00006341"/>
    </source>
</evidence>
<dbReference type="CDD" id="cd04878">
    <property type="entry name" value="ACT_AHAS"/>
    <property type="match status" value="2"/>
</dbReference>
<dbReference type="Pfam" id="PF10369">
    <property type="entry name" value="ALS_ss_C"/>
    <property type="match status" value="2"/>
</dbReference>
<evidence type="ECO:0000259" key="6">
    <source>
        <dbReference type="PROSITE" id="PS51671"/>
    </source>
</evidence>
<accession>A0A4D6L7U6</accession>
<dbReference type="EMBL" id="CP039346">
    <property type="protein sequence ID" value="QCD84581.1"/>
    <property type="molecule type" value="Genomic_DNA"/>
</dbReference>
<keyword evidence="4" id="KW-0028">Amino-acid biosynthesis</keyword>
<evidence type="ECO:0000256" key="4">
    <source>
        <dbReference type="ARBA" id="ARBA00022605"/>
    </source>
</evidence>
<dbReference type="GO" id="GO:1990610">
    <property type="term" value="F:acetolactate synthase regulator activity"/>
    <property type="evidence" value="ECO:0007669"/>
    <property type="project" value="InterPro"/>
</dbReference>
<comment type="pathway">
    <text evidence="1">Amino-acid biosynthesis; L-isoleucine biosynthesis; L-isoleucine from 2-oxobutanoate: step 1/4.</text>
</comment>
<dbReference type="FunFam" id="3.30.70.1150:FF:000001">
    <property type="entry name" value="Acetolactate synthase small subunit"/>
    <property type="match status" value="1"/>
</dbReference>
<evidence type="ECO:0000256" key="1">
    <source>
        <dbReference type="ARBA" id="ARBA00004974"/>
    </source>
</evidence>
<evidence type="ECO:0000256" key="2">
    <source>
        <dbReference type="ARBA" id="ARBA00005025"/>
    </source>
</evidence>
<dbReference type="GO" id="GO:0009099">
    <property type="term" value="P:L-valine biosynthetic process"/>
    <property type="evidence" value="ECO:0007669"/>
    <property type="project" value="UniProtKB-UniPathway"/>
</dbReference>
<dbReference type="PANTHER" id="PTHR30239:SF0">
    <property type="entry name" value="ACETOLACTATE SYNTHASE SMALL SUBUNIT 1, CHLOROPLASTIC"/>
    <property type="match status" value="1"/>
</dbReference>
<dbReference type="InterPro" id="IPR039557">
    <property type="entry name" value="AHAS_ACT"/>
</dbReference>
<protein>
    <submittedName>
        <fullName evidence="7">Acetolactate synthase I/III small subunit</fullName>
    </submittedName>
</protein>
<dbReference type="InterPro" id="IPR054480">
    <property type="entry name" value="AHAS_small-like_ACT"/>
</dbReference>
<name>A0A4D6L7U6_VIGUN</name>
<dbReference type="SUPFAM" id="SSF55021">
    <property type="entry name" value="ACT-like"/>
    <property type="match status" value="4"/>
</dbReference>
<sequence>MAATLTPIQTLKFPSLQPKPLFSLKLPSFFTPHTFTAHNLTVSAATSSNTTVSASTPPSPPSPARSKHVFLFRFLLFTFLLRVRRHTISVFVGDESGMINRIAGVFARRGYNIESLAVGLNEDKALFTIVVSGTDKVLRQVMEQLQKLVNVLKVEDLSREPQVERELMLIKVHADPKHHAELKWLVDIFRAKIVDISEHSVTIEVTGDPGKMAAVQRNFSKFGIKEIARTGKIALRREKMGASAPFWRYSAASYPDLERKTPVNALVGAKNVNSVAKNDTPVGGDVYPIEPSESFTVNQVLDAHWGVLNDEDVSGIRSHTLSMLVNDSPGVLNIVTGVFARRGYNIQSLAVGHAEVQGLSRLTTVVPGTDETISKLVQQLYKLVELHEVRDITHLPFAERELMLIKIAVNAAARRDVLDIASIFRARAVDVSDHTITLELTGDLDKMVALQRLLEPYGICEISCMVVRIAFQLVESYNSTLFPWLGEFIHAQIRY</sequence>
<dbReference type="InterPro" id="IPR004789">
    <property type="entry name" value="Acetalactate_synth_ssu"/>
</dbReference>
<dbReference type="InterPro" id="IPR002912">
    <property type="entry name" value="ACT_dom"/>
</dbReference>
<dbReference type="GO" id="GO:0005777">
    <property type="term" value="C:peroxisome"/>
    <property type="evidence" value="ECO:0007669"/>
    <property type="project" value="UniProtKB-ARBA"/>
</dbReference>
<reference evidence="7 8" key="1">
    <citation type="submission" date="2019-04" db="EMBL/GenBank/DDBJ databases">
        <title>An improved genome assembly and genetic linkage map for asparagus bean, Vigna unguiculata ssp. sesquipedialis.</title>
        <authorList>
            <person name="Xia Q."/>
            <person name="Zhang R."/>
            <person name="Dong Y."/>
        </authorList>
    </citation>
    <scope>NUCLEOTIDE SEQUENCE [LARGE SCALE GENOMIC DNA]</scope>
    <source>
        <tissue evidence="7">Leaf</tissue>
    </source>
</reference>
<dbReference type="InterPro" id="IPR019455">
    <property type="entry name" value="Acetolactate_synth_ssu_C"/>
</dbReference>
<evidence type="ECO:0000313" key="8">
    <source>
        <dbReference type="Proteomes" id="UP000501690"/>
    </source>
</evidence>
<dbReference type="FunFam" id="3.30.70.260:FF:000001">
    <property type="entry name" value="Acetolactate synthase, small subunit"/>
    <property type="match status" value="2"/>
</dbReference>
<feature type="domain" description="ACT" evidence="6">
    <location>
        <begin position="87"/>
        <end position="159"/>
    </location>
</feature>
<organism evidence="7 8">
    <name type="scientific">Vigna unguiculata</name>
    <name type="common">Cowpea</name>
    <dbReference type="NCBI Taxonomy" id="3917"/>
    <lineage>
        <taxon>Eukaryota</taxon>
        <taxon>Viridiplantae</taxon>
        <taxon>Streptophyta</taxon>
        <taxon>Embryophyta</taxon>
        <taxon>Tracheophyta</taxon>
        <taxon>Spermatophyta</taxon>
        <taxon>Magnoliopsida</taxon>
        <taxon>eudicotyledons</taxon>
        <taxon>Gunneridae</taxon>
        <taxon>Pentapetalae</taxon>
        <taxon>rosids</taxon>
        <taxon>fabids</taxon>
        <taxon>Fabales</taxon>
        <taxon>Fabaceae</taxon>
        <taxon>Papilionoideae</taxon>
        <taxon>50 kb inversion clade</taxon>
        <taxon>NPAAA clade</taxon>
        <taxon>indigoferoid/millettioid clade</taxon>
        <taxon>Phaseoleae</taxon>
        <taxon>Vigna</taxon>
    </lineage>
</organism>
<dbReference type="NCBIfam" id="TIGR00119">
    <property type="entry name" value="acolac_sm"/>
    <property type="match status" value="2"/>
</dbReference>
<keyword evidence="8" id="KW-1185">Reference proteome</keyword>
<dbReference type="Gene3D" id="3.30.70.260">
    <property type="match status" value="2"/>
</dbReference>
<gene>
    <name evidence="7" type="ORF">DEO72_LG2g4936</name>
</gene>
<dbReference type="InterPro" id="IPR027271">
    <property type="entry name" value="Acetolactate_synth/TF_NikR_C"/>
</dbReference>
<comment type="pathway">
    <text evidence="2">Amino-acid biosynthesis; L-valine biosynthesis; L-valine from pyruvate: step 1/4.</text>
</comment>
<dbReference type="NCBIfam" id="NF008864">
    <property type="entry name" value="PRK11895.1"/>
    <property type="match status" value="2"/>
</dbReference>
<dbReference type="Proteomes" id="UP000501690">
    <property type="component" value="Linkage Group LG2"/>
</dbReference>
<dbReference type="UniPathway" id="UPA00047">
    <property type="reaction ID" value="UER00055"/>
</dbReference>
<dbReference type="PANTHER" id="PTHR30239">
    <property type="entry name" value="ACETOLACTATE SYNTHASE SMALL SUBUNIT"/>
    <property type="match status" value="1"/>
</dbReference>
<dbReference type="GO" id="GO:0003984">
    <property type="term" value="F:acetolactate synthase activity"/>
    <property type="evidence" value="ECO:0007669"/>
    <property type="project" value="TreeGrafter"/>
</dbReference>
<evidence type="ECO:0000256" key="5">
    <source>
        <dbReference type="ARBA" id="ARBA00023304"/>
    </source>
</evidence>
<feature type="domain" description="ACT" evidence="6">
    <location>
        <begin position="320"/>
        <end position="394"/>
    </location>
</feature>